<evidence type="ECO:0000313" key="2">
    <source>
        <dbReference type="EMBL" id="KAG9442315.1"/>
    </source>
</evidence>
<evidence type="ECO:0000313" key="3">
    <source>
        <dbReference type="Proteomes" id="UP000825729"/>
    </source>
</evidence>
<feature type="region of interest" description="Disordered" evidence="1">
    <location>
        <begin position="115"/>
        <end position="152"/>
    </location>
</feature>
<comment type="caution">
    <text evidence="2">The sequence shown here is derived from an EMBL/GenBank/DDBJ whole genome shotgun (WGS) entry which is preliminary data.</text>
</comment>
<dbReference type="Proteomes" id="UP000825729">
    <property type="component" value="Unassembled WGS sequence"/>
</dbReference>
<sequence>MKIRQNHRPFLCFNKEAECSYSIPVLRYCNIASCCPVGLPTLERASAASIRNEEDKIAPLLNVTKQSNQVKFTAKERVIVLDFEAFLGLIRWVSLLTLPQTIKTLVSKQDEAASALKSKHSVVSPNHEDRTDEKIDRERERERNVSVKVQNP</sequence>
<protein>
    <submittedName>
        <fullName evidence="2">Uncharacterized protein</fullName>
    </submittedName>
</protein>
<evidence type="ECO:0000256" key="1">
    <source>
        <dbReference type="SAM" id="MobiDB-lite"/>
    </source>
</evidence>
<gene>
    <name evidence="2" type="ORF">H6P81_018169</name>
</gene>
<dbReference type="EMBL" id="JAINDJ010000007">
    <property type="protein sequence ID" value="KAG9442315.1"/>
    <property type="molecule type" value="Genomic_DNA"/>
</dbReference>
<accession>A0AAV7E2B6</accession>
<dbReference type="AlphaFoldDB" id="A0AAV7E2B6"/>
<feature type="compositionally biased region" description="Basic and acidic residues" evidence="1">
    <location>
        <begin position="126"/>
        <end position="145"/>
    </location>
</feature>
<reference evidence="2 3" key="1">
    <citation type="submission" date="2021-07" db="EMBL/GenBank/DDBJ databases">
        <title>The Aristolochia fimbriata genome: insights into angiosperm evolution, floral development and chemical biosynthesis.</title>
        <authorList>
            <person name="Jiao Y."/>
        </authorList>
    </citation>
    <scope>NUCLEOTIDE SEQUENCE [LARGE SCALE GENOMIC DNA]</scope>
    <source>
        <strain evidence="2">IBCAS-2021</strain>
        <tissue evidence="2">Leaf</tissue>
    </source>
</reference>
<keyword evidence="3" id="KW-1185">Reference proteome</keyword>
<organism evidence="2 3">
    <name type="scientific">Aristolochia fimbriata</name>
    <name type="common">White veined hardy Dutchman's pipe vine</name>
    <dbReference type="NCBI Taxonomy" id="158543"/>
    <lineage>
        <taxon>Eukaryota</taxon>
        <taxon>Viridiplantae</taxon>
        <taxon>Streptophyta</taxon>
        <taxon>Embryophyta</taxon>
        <taxon>Tracheophyta</taxon>
        <taxon>Spermatophyta</taxon>
        <taxon>Magnoliopsida</taxon>
        <taxon>Magnoliidae</taxon>
        <taxon>Piperales</taxon>
        <taxon>Aristolochiaceae</taxon>
        <taxon>Aristolochia</taxon>
    </lineage>
</organism>
<name>A0AAV7E2B6_ARIFI</name>
<proteinExistence type="predicted"/>